<feature type="coiled-coil region" evidence="7">
    <location>
        <begin position="152"/>
        <end position="179"/>
    </location>
</feature>
<protein>
    <submittedName>
        <fullName evidence="11">Probable disease resistance protein At5g63020 isoform X1</fullName>
    </submittedName>
</protein>
<dbReference type="Gene3D" id="1.10.8.430">
    <property type="entry name" value="Helical domain of apoptotic protease-activating factors"/>
    <property type="match status" value="1"/>
</dbReference>
<dbReference type="RefSeq" id="XP_031374710.1">
    <property type="nucleotide sequence ID" value="XM_031518850.1"/>
</dbReference>
<dbReference type="InterPro" id="IPR042197">
    <property type="entry name" value="Apaf_helical"/>
</dbReference>
<evidence type="ECO:0000256" key="3">
    <source>
        <dbReference type="ARBA" id="ARBA00022737"/>
    </source>
</evidence>
<dbReference type="GO" id="GO:0043531">
    <property type="term" value="F:ADP binding"/>
    <property type="evidence" value="ECO:0007669"/>
    <property type="project" value="InterPro"/>
</dbReference>
<dbReference type="Pfam" id="PF23559">
    <property type="entry name" value="WHD_DRP"/>
    <property type="match status" value="1"/>
</dbReference>
<name>A0A6P8BWJ2_PUNGR</name>
<dbReference type="SUPFAM" id="SSF52540">
    <property type="entry name" value="P-loop containing nucleoside triphosphate hydrolases"/>
    <property type="match status" value="1"/>
</dbReference>
<gene>
    <name evidence="11" type="primary">LOC116189264</name>
</gene>
<dbReference type="GeneID" id="116189264"/>
<keyword evidence="4" id="KW-0547">Nucleotide-binding</keyword>
<dbReference type="Gene3D" id="3.80.10.10">
    <property type="entry name" value="Ribonuclease Inhibitor"/>
    <property type="match status" value="1"/>
</dbReference>
<evidence type="ECO:0000256" key="5">
    <source>
        <dbReference type="ARBA" id="ARBA00022821"/>
    </source>
</evidence>
<evidence type="ECO:0000259" key="8">
    <source>
        <dbReference type="Pfam" id="PF00931"/>
    </source>
</evidence>
<dbReference type="SUPFAM" id="SSF52058">
    <property type="entry name" value="L domain-like"/>
    <property type="match status" value="1"/>
</dbReference>
<dbReference type="GO" id="GO:0006952">
    <property type="term" value="P:defense response"/>
    <property type="evidence" value="ECO:0007669"/>
    <property type="project" value="UniProtKB-KW"/>
</dbReference>
<dbReference type="InterPro" id="IPR058922">
    <property type="entry name" value="WHD_DRP"/>
</dbReference>
<dbReference type="FunFam" id="3.40.50.300:FF:001091">
    <property type="entry name" value="Probable disease resistance protein At1g61300"/>
    <property type="match status" value="1"/>
</dbReference>
<keyword evidence="5" id="KW-0611">Plant defense</keyword>
<evidence type="ECO:0000259" key="9">
    <source>
        <dbReference type="Pfam" id="PF23559"/>
    </source>
</evidence>
<dbReference type="Gene3D" id="1.10.10.10">
    <property type="entry name" value="Winged helix-like DNA-binding domain superfamily/Winged helix DNA-binding domain"/>
    <property type="match status" value="1"/>
</dbReference>
<keyword evidence="7" id="KW-0175">Coiled coil</keyword>
<dbReference type="PANTHER" id="PTHR33463">
    <property type="entry name" value="NB-ARC DOMAIN-CONTAINING PROTEIN-RELATED"/>
    <property type="match status" value="1"/>
</dbReference>
<feature type="domain" description="Disease resistance protein winged helix" evidence="9">
    <location>
        <begin position="535"/>
        <end position="605"/>
    </location>
</feature>
<keyword evidence="10" id="KW-1185">Reference proteome</keyword>
<dbReference type="InterPro" id="IPR050905">
    <property type="entry name" value="Plant_NBS-LRR"/>
</dbReference>
<dbReference type="PANTHER" id="PTHR33463:SF204">
    <property type="entry name" value="NB-ARC DOMAIN-CONTAINING PROTEIN"/>
    <property type="match status" value="1"/>
</dbReference>
<evidence type="ECO:0000256" key="6">
    <source>
        <dbReference type="ARBA" id="ARBA00022840"/>
    </source>
</evidence>
<sequence length="921" mass="106158">MADIASTAIGTGLTCWVHTAKRRRYIRSLGDNLTALETKMDELGHIYEDVDRLVGRAEGEGWIRTGHAAGWLERVEALQKEAKKTVAEGKQMIGRSSLCGLGFSNCSARYEQSKLAEEKKADIETVLAQGCNFHDKDKVAYEPVDLILTRSLGALSRKKDELQDVFETVKERVEREENRNSVRTPEVRGWLERVKLLLDKEVGEILEQGGLEMEKVCQGVVEDSQSQRNCTSISRSAEEKRAILGGLLGERRGFTELTCKPDDPLMVEITLEPPVGMNSMFEEVWNWVEDESVRCIGIFGMGGVGKTTLLNKVPNQFLQVSHDYNFALRVVLSRPVNLEKLQKAIWEKLNLPEDEWDPSDKESTTSAILKSMKDKNFLLFMDDLWDAIDLLIDLGIPCHDHQNKCKIIFTTRSMEVCNRMKADKRKKVECLPPNDALQLFRQKLGEKTWIAHPGIPEITDTLVHECKYLPLALVTVARAMAGTTDLEDWMNAEKYLKRQVSKFTDMEEEVLKKLEFSYNCLPNEIHKRCFLYLSIFPEDHEIYEDDAIVLWIGEGFLDECDDVHEARTYGSEVFRKLRHACLVEFVRQSALHGETVKMHDLVREMCLWVYLEHGSKKKKVLVQEEVESFRMEGLKKWKDAERISLCLRVLDLSRNYYLQELPRSIWKLVNLRYLNLNIALEETHEVPMEIKNMSNLVVLILSRNFLVPAEPISNLSSLRLFYWTNVSDYWWEFESSEIECEFKLLEVLQMMQSMEEIDITLISPEGVEKLLSFPKLPSHVRGLRLFDCDGLVSFRLSMPFMRRLGYLQCLGLYYCNFREIDVGAGEYEGSYESPGRYSSLDYLDNLERICRRALPFPALKEIKVQKCPKLKELPLNCDSAKNSLKVIEGEQEWLEGLKWDDPASMQVFSTKFVSCSNVMFF</sequence>
<proteinExistence type="inferred from homology"/>
<evidence type="ECO:0000256" key="1">
    <source>
        <dbReference type="ARBA" id="ARBA00008894"/>
    </source>
</evidence>
<dbReference type="FunFam" id="1.10.10.10:FF:000322">
    <property type="entry name" value="Probable disease resistance protein At1g63360"/>
    <property type="match status" value="1"/>
</dbReference>
<dbReference type="Proteomes" id="UP000515151">
    <property type="component" value="Chromosome 8"/>
</dbReference>
<reference evidence="11" key="2">
    <citation type="submission" date="2025-08" db="UniProtKB">
        <authorList>
            <consortium name="RefSeq"/>
        </authorList>
    </citation>
    <scope>IDENTIFICATION</scope>
    <source>
        <tissue evidence="11">Leaf</tissue>
    </source>
</reference>
<comment type="similarity">
    <text evidence="1">Belongs to the disease resistance NB-LRR family.</text>
</comment>
<dbReference type="AlphaFoldDB" id="A0A6P8BWJ2"/>
<dbReference type="PRINTS" id="PR00364">
    <property type="entry name" value="DISEASERSIST"/>
</dbReference>
<evidence type="ECO:0000313" key="10">
    <source>
        <dbReference type="Proteomes" id="UP000515151"/>
    </source>
</evidence>
<keyword evidence="2" id="KW-0433">Leucine-rich repeat</keyword>
<feature type="domain" description="NB-ARC" evidence="8">
    <location>
        <begin position="279"/>
        <end position="447"/>
    </location>
</feature>
<dbReference type="InterPro" id="IPR032675">
    <property type="entry name" value="LRR_dom_sf"/>
</dbReference>
<evidence type="ECO:0000313" key="11">
    <source>
        <dbReference type="RefSeq" id="XP_031374710.1"/>
    </source>
</evidence>
<dbReference type="InterPro" id="IPR036388">
    <property type="entry name" value="WH-like_DNA-bd_sf"/>
</dbReference>
<evidence type="ECO:0000256" key="7">
    <source>
        <dbReference type="SAM" id="Coils"/>
    </source>
</evidence>
<evidence type="ECO:0000256" key="4">
    <source>
        <dbReference type="ARBA" id="ARBA00022741"/>
    </source>
</evidence>
<keyword evidence="3" id="KW-0677">Repeat</keyword>
<dbReference type="Pfam" id="PF00931">
    <property type="entry name" value="NB-ARC"/>
    <property type="match status" value="1"/>
</dbReference>
<dbReference type="InterPro" id="IPR002182">
    <property type="entry name" value="NB-ARC"/>
</dbReference>
<keyword evidence="6" id="KW-0067">ATP-binding</keyword>
<accession>A0A6P8BWJ2</accession>
<dbReference type="Gene3D" id="3.40.50.300">
    <property type="entry name" value="P-loop containing nucleotide triphosphate hydrolases"/>
    <property type="match status" value="1"/>
</dbReference>
<evidence type="ECO:0000256" key="2">
    <source>
        <dbReference type="ARBA" id="ARBA00022614"/>
    </source>
</evidence>
<reference evidence="10" key="1">
    <citation type="journal article" date="2020" name="Plant Biotechnol. J.">
        <title>The pomegranate (Punica granatum L.) draft genome dissects genetic divergence between soft- and hard-seeded cultivars.</title>
        <authorList>
            <person name="Luo X."/>
            <person name="Li H."/>
            <person name="Wu Z."/>
            <person name="Yao W."/>
            <person name="Zhao P."/>
            <person name="Cao D."/>
            <person name="Yu H."/>
            <person name="Li K."/>
            <person name="Poudel K."/>
            <person name="Zhao D."/>
            <person name="Zhang F."/>
            <person name="Xia X."/>
            <person name="Chen L."/>
            <person name="Wang Q."/>
            <person name="Jing D."/>
            <person name="Cao S."/>
        </authorList>
    </citation>
    <scope>NUCLEOTIDE SEQUENCE [LARGE SCALE GENOMIC DNA]</scope>
    <source>
        <strain evidence="10">cv. Tunisia</strain>
    </source>
</reference>
<dbReference type="InterPro" id="IPR027417">
    <property type="entry name" value="P-loop_NTPase"/>
</dbReference>
<dbReference type="GO" id="GO:0005524">
    <property type="term" value="F:ATP binding"/>
    <property type="evidence" value="ECO:0007669"/>
    <property type="project" value="UniProtKB-KW"/>
</dbReference>
<organism evidence="10 11">
    <name type="scientific">Punica granatum</name>
    <name type="common">Pomegranate</name>
    <dbReference type="NCBI Taxonomy" id="22663"/>
    <lineage>
        <taxon>Eukaryota</taxon>
        <taxon>Viridiplantae</taxon>
        <taxon>Streptophyta</taxon>
        <taxon>Embryophyta</taxon>
        <taxon>Tracheophyta</taxon>
        <taxon>Spermatophyta</taxon>
        <taxon>Magnoliopsida</taxon>
        <taxon>eudicotyledons</taxon>
        <taxon>Gunneridae</taxon>
        <taxon>Pentapetalae</taxon>
        <taxon>rosids</taxon>
        <taxon>malvids</taxon>
        <taxon>Myrtales</taxon>
        <taxon>Lythraceae</taxon>
        <taxon>Punica</taxon>
    </lineage>
</organism>